<proteinExistence type="predicted"/>
<feature type="region of interest" description="Disordered" evidence="1">
    <location>
        <begin position="62"/>
        <end position="81"/>
    </location>
</feature>
<dbReference type="AlphaFoldDB" id="A0A418QP97"/>
<dbReference type="EMBL" id="QYCN01000034">
    <property type="protein sequence ID" value="RIY06952.1"/>
    <property type="molecule type" value="Genomic_DNA"/>
</dbReference>
<protein>
    <submittedName>
        <fullName evidence="2">Uncharacterized protein</fullName>
    </submittedName>
</protein>
<dbReference type="RefSeq" id="WP_119657140.1">
    <property type="nucleotide sequence ID" value="NZ_JBHUOI010000071.1"/>
</dbReference>
<evidence type="ECO:0000256" key="1">
    <source>
        <dbReference type="SAM" id="MobiDB-lite"/>
    </source>
</evidence>
<organism evidence="2 3">
    <name type="scientific">Hymenobacter rubripertinctus</name>
    <dbReference type="NCBI Taxonomy" id="2029981"/>
    <lineage>
        <taxon>Bacteria</taxon>
        <taxon>Pseudomonadati</taxon>
        <taxon>Bacteroidota</taxon>
        <taxon>Cytophagia</taxon>
        <taxon>Cytophagales</taxon>
        <taxon>Hymenobacteraceae</taxon>
        <taxon>Hymenobacter</taxon>
    </lineage>
</organism>
<evidence type="ECO:0000313" key="2">
    <source>
        <dbReference type="EMBL" id="RIY06952.1"/>
    </source>
</evidence>
<keyword evidence="3" id="KW-1185">Reference proteome</keyword>
<gene>
    <name evidence="2" type="ORF">D0T11_17680</name>
</gene>
<name>A0A418QP97_9BACT</name>
<evidence type="ECO:0000313" key="3">
    <source>
        <dbReference type="Proteomes" id="UP000284250"/>
    </source>
</evidence>
<dbReference type="Proteomes" id="UP000284250">
    <property type="component" value="Unassembled WGS sequence"/>
</dbReference>
<sequence length="98" mass="10243">MLALPISSTDRYGQTTVADEAVSPPLGGAVLAGTVVDFIAHAPKFNKAHLVYFRGQPFRQSDLPARSPAPATGAGAAAASTIEPVREQSACYERACKQ</sequence>
<reference evidence="2 3" key="1">
    <citation type="submission" date="2019-01" db="EMBL/GenBank/DDBJ databases">
        <title>Hymenobacter humicola sp. nov., isolated from soils in Antarctica.</title>
        <authorList>
            <person name="Sedlacek I."/>
            <person name="Holochova P."/>
            <person name="Kralova S."/>
            <person name="Pantucek R."/>
            <person name="Stankova E."/>
            <person name="Vrbovska V."/>
            <person name="Kristofova L."/>
            <person name="Svec P."/>
            <person name="Busse H.-J."/>
        </authorList>
    </citation>
    <scope>NUCLEOTIDE SEQUENCE [LARGE SCALE GENOMIC DNA]</scope>
    <source>
        <strain evidence="2 3">CCM 8852</strain>
    </source>
</reference>
<dbReference type="OrthoDB" id="884997at2"/>
<accession>A0A418QP97</accession>
<feature type="compositionally biased region" description="Low complexity" evidence="1">
    <location>
        <begin position="68"/>
        <end position="81"/>
    </location>
</feature>
<comment type="caution">
    <text evidence="2">The sequence shown here is derived from an EMBL/GenBank/DDBJ whole genome shotgun (WGS) entry which is preliminary data.</text>
</comment>